<sequence>MKQILSHLLRKYNTPENPKYIDGSIEKLLEKKKQQTVSVKTQLTQIDFGFKRSGFQKKRGRKPMAKDWFNKQCLYMLCYKHIAFKFNLKTIHNGHIFNLYGSEYDQ</sequence>
<evidence type="ECO:0000313" key="2">
    <source>
        <dbReference type="Proteomes" id="UP000276133"/>
    </source>
</evidence>
<comment type="caution">
    <text evidence="1">The sequence shown here is derived from an EMBL/GenBank/DDBJ whole genome shotgun (WGS) entry which is preliminary data.</text>
</comment>
<gene>
    <name evidence="1" type="ORF">BpHYR1_027184</name>
</gene>
<proteinExistence type="predicted"/>
<protein>
    <submittedName>
        <fullName evidence="1">Uncharacterized protein</fullName>
    </submittedName>
</protein>
<organism evidence="1 2">
    <name type="scientific">Brachionus plicatilis</name>
    <name type="common">Marine rotifer</name>
    <name type="synonym">Brachionus muelleri</name>
    <dbReference type="NCBI Taxonomy" id="10195"/>
    <lineage>
        <taxon>Eukaryota</taxon>
        <taxon>Metazoa</taxon>
        <taxon>Spiralia</taxon>
        <taxon>Gnathifera</taxon>
        <taxon>Rotifera</taxon>
        <taxon>Eurotatoria</taxon>
        <taxon>Monogononta</taxon>
        <taxon>Pseudotrocha</taxon>
        <taxon>Ploima</taxon>
        <taxon>Brachionidae</taxon>
        <taxon>Brachionus</taxon>
    </lineage>
</organism>
<name>A0A3M7QP75_BRAPC</name>
<accession>A0A3M7QP75</accession>
<dbReference type="Proteomes" id="UP000276133">
    <property type="component" value="Unassembled WGS sequence"/>
</dbReference>
<evidence type="ECO:0000313" key="1">
    <source>
        <dbReference type="EMBL" id="RNA13227.1"/>
    </source>
</evidence>
<dbReference type="AlphaFoldDB" id="A0A3M7QP75"/>
<reference evidence="1 2" key="1">
    <citation type="journal article" date="2018" name="Sci. Rep.">
        <title>Genomic signatures of local adaptation to the degree of environmental predictability in rotifers.</title>
        <authorList>
            <person name="Franch-Gras L."/>
            <person name="Hahn C."/>
            <person name="Garcia-Roger E.M."/>
            <person name="Carmona M.J."/>
            <person name="Serra M."/>
            <person name="Gomez A."/>
        </authorList>
    </citation>
    <scope>NUCLEOTIDE SEQUENCE [LARGE SCALE GENOMIC DNA]</scope>
    <source>
        <strain evidence="1">HYR1</strain>
    </source>
</reference>
<keyword evidence="2" id="KW-1185">Reference proteome</keyword>
<dbReference type="EMBL" id="REGN01005470">
    <property type="protein sequence ID" value="RNA13227.1"/>
    <property type="molecule type" value="Genomic_DNA"/>
</dbReference>